<gene>
    <name evidence="1" type="ORF">E0W60_33610</name>
</gene>
<evidence type="ECO:0008006" key="3">
    <source>
        <dbReference type="Google" id="ProtNLM"/>
    </source>
</evidence>
<sequence>MHIFIDESGTFTYATDRDSWCIVAAYAAPEYCRRQIETLIRDLRKLRGGAETKLKHLTEEQYALFLQRLSKLEGAAFAVAVDVGLHRREAIEHHRDLQAAAILSSRDKMRFEEGRQLLANLSGRIGALKPQLYTQLICQVKLFHQILSYGLLYFVQRNPPSLGNFRWRVDQKASAPTEYEEVFRDVLPAMLQTASLAEPMFSLQGADYRHFERFRYPPGEAPTYLKTDYGIDVPDADVNVGKIVGEDFQLVDSAKLAGVQVADLLASGLSRLLRGGFSDPDRISLLLGANFVQPPKGQPVVRLGSLDAKGRVADDKARLIRRMGAAAKSMLDR</sequence>
<protein>
    <recommendedName>
        <fullName evidence="3">DUF3800 domain-containing protein</fullName>
    </recommendedName>
</protein>
<dbReference type="KEGG" id="cox:E0W60_33610"/>
<evidence type="ECO:0000313" key="1">
    <source>
        <dbReference type="EMBL" id="QBY55997.1"/>
    </source>
</evidence>
<dbReference type="Proteomes" id="UP000295294">
    <property type="component" value="Plasmid unnamed2"/>
</dbReference>
<dbReference type="RefSeq" id="WP_135707168.1">
    <property type="nucleotide sequence ID" value="NZ_CP038637.1"/>
</dbReference>
<keyword evidence="1" id="KW-0614">Plasmid</keyword>
<name>A0A4P7LTL7_9BURK</name>
<dbReference type="Pfam" id="PF12686">
    <property type="entry name" value="DUF3800"/>
    <property type="match status" value="1"/>
</dbReference>
<reference evidence="1 2" key="1">
    <citation type="submission" date="2019-03" db="EMBL/GenBank/DDBJ databases">
        <title>Efficiently degradation of phenoxyalkanoic acid herbicides by Cupriavidus oxalaticus strain X32.</title>
        <authorList>
            <person name="Sheng X."/>
        </authorList>
    </citation>
    <scope>NUCLEOTIDE SEQUENCE [LARGE SCALE GENOMIC DNA]</scope>
    <source>
        <strain evidence="1 2">X32</strain>
        <plasmid evidence="1 2">unnamed2</plasmid>
    </source>
</reference>
<dbReference type="InterPro" id="IPR024524">
    <property type="entry name" value="DUF3800"/>
</dbReference>
<dbReference type="OrthoDB" id="7888982at2"/>
<dbReference type="AlphaFoldDB" id="A0A4P7LTL7"/>
<dbReference type="EMBL" id="CP038637">
    <property type="protein sequence ID" value="QBY55997.1"/>
    <property type="molecule type" value="Genomic_DNA"/>
</dbReference>
<organism evidence="1 2">
    <name type="scientific">Cupriavidus oxalaticus</name>
    <dbReference type="NCBI Taxonomy" id="96344"/>
    <lineage>
        <taxon>Bacteria</taxon>
        <taxon>Pseudomonadati</taxon>
        <taxon>Pseudomonadota</taxon>
        <taxon>Betaproteobacteria</taxon>
        <taxon>Burkholderiales</taxon>
        <taxon>Burkholderiaceae</taxon>
        <taxon>Cupriavidus</taxon>
    </lineage>
</organism>
<evidence type="ECO:0000313" key="2">
    <source>
        <dbReference type="Proteomes" id="UP000295294"/>
    </source>
</evidence>
<proteinExistence type="predicted"/>
<accession>A0A4P7LTL7</accession>
<geneLocation type="plasmid" evidence="1">
    <name>unnamed2</name>
</geneLocation>